<feature type="compositionally biased region" description="Basic and acidic residues" evidence="1">
    <location>
        <begin position="452"/>
        <end position="466"/>
    </location>
</feature>
<feature type="compositionally biased region" description="Basic and acidic residues" evidence="1">
    <location>
        <begin position="1"/>
        <end position="22"/>
    </location>
</feature>
<dbReference type="PANTHER" id="PTHR13199">
    <property type="entry name" value="GH03947P"/>
    <property type="match status" value="1"/>
</dbReference>
<reference evidence="3" key="1">
    <citation type="submission" date="2023-06" db="EMBL/GenBank/DDBJ databases">
        <title>Genome-scale phylogeny and comparative genomics of the fungal order Sordariales.</title>
        <authorList>
            <consortium name="Lawrence Berkeley National Laboratory"/>
            <person name="Hensen N."/>
            <person name="Bonometti L."/>
            <person name="Westerberg I."/>
            <person name="Brannstrom I.O."/>
            <person name="Guillou S."/>
            <person name="Cros-Aarteil S."/>
            <person name="Calhoun S."/>
            <person name="Haridas S."/>
            <person name="Kuo A."/>
            <person name="Mondo S."/>
            <person name="Pangilinan J."/>
            <person name="Riley R."/>
            <person name="Labutti K."/>
            <person name="Andreopoulos B."/>
            <person name="Lipzen A."/>
            <person name="Chen C."/>
            <person name="Yanf M."/>
            <person name="Daum C."/>
            <person name="Ng V."/>
            <person name="Clum A."/>
            <person name="Steindorff A."/>
            <person name="Ohm R."/>
            <person name="Martin F."/>
            <person name="Silar P."/>
            <person name="Natvig D."/>
            <person name="Lalanne C."/>
            <person name="Gautier V."/>
            <person name="Ament-Velasquez S.L."/>
            <person name="Kruys A."/>
            <person name="Hutchinson M.I."/>
            <person name="Powell A.J."/>
            <person name="Barry K."/>
            <person name="Miller A.N."/>
            <person name="Grigoriev I.V."/>
            <person name="Debuchy R."/>
            <person name="Gladieux P."/>
            <person name="Thoren M.H."/>
            <person name="Johannesson H."/>
        </authorList>
    </citation>
    <scope>NUCLEOTIDE SEQUENCE</scope>
    <source>
        <strain evidence="3">8032-3</strain>
    </source>
</reference>
<dbReference type="Pfam" id="PF13889">
    <property type="entry name" value="Chromosome_seg"/>
    <property type="match status" value="1"/>
</dbReference>
<feature type="compositionally biased region" description="Polar residues" evidence="1">
    <location>
        <begin position="283"/>
        <end position="295"/>
    </location>
</feature>
<gene>
    <name evidence="3" type="ORF">QBC33DRAFT_510869</name>
</gene>
<feature type="compositionally biased region" description="Polar residues" evidence="1">
    <location>
        <begin position="758"/>
        <end position="773"/>
    </location>
</feature>
<dbReference type="Proteomes" id="UP001244011">
    <property type="component" value="Unassembled WGS sequence"/>
</dbReference>
<comment type="caution">
    <text evidence="3">The sequence shown here is derived from an EMBL/GenBank/DDBJ whole genome shotgun (WGS) entry which is preliminary data.</text>
</comment>
<feature type="region of interest" description="Disordered" evidence="1">
    <location>
        <begin position="414"/>
        <end position="499"/>
    </location>
</feature>
<organism evidence="3 4">
    <name type="scientific">Phialemonium atrogriseum</name>
    <dbReference type="NCBI Taxonomy" id="1093897"/>
    <lineage>
        <taxon>Eukaryota</taxon>
        <taxon>Fungi</taxon>
        <taxon>Dikarya</taxon>
        <taxon>Ascomycota</taxon>
        <taxon>Pezizomycotina</taxon>
        <taxon>Sordariomycetes</taxon>
        <taxon>Sordariomycetidae</taxon>
        <taxon>Cephalothecales</taxon>
        <taxon>Cephalothecaceae</taxon>
        <taxon>Phialemonium</taxon>
    </lineage>
</organism>
<feature type="compositionally biased region" description="Low complexity" evidence="1">
    <location>
        <begin position="104"/>
        <end position="129"/>
    </location>
</feature>
<dbReference type="RefSeq" id="XP_060287556.1">
    <property type="nucleotide sequence ID" value="XM_060425795.1"/>
</dbReference>
<evidence type="ECO:0000313" key="3">
    <source>
        <dbReference type="EMBL" id="KAK1771343.1"/>
    </source>
</evidence>
<feature type="region of interest" description="Disordered" evidence="1">
    <location>
        <begin position="283"/>
        <end position="348"/>
    </location>
</feature>
<feature type="compositionally biased region" description="Polar residues" evidence="1">
    <location>
        <begin position="176"/>
        <end position="193"/>
    </location>
</feature>
<dbReference type="InterPro" id="IPR051506">
    <property type="entry name" value="ATOS_Transcription_Regulators"/>
</dbReference>
<evidence type="ECO:0000256" key="1">
    <source>
        <dbReference type="SAM" id="MobiDB-lite"/>
    </source>
</evidence>
<feature type="compositionally biased region" description="Polar residues" evidence="1">
    <location>
        <begin position="312"/>
        <end position="329"/>
    </location>
</feature>
<feature type="region of interest" description="Disordered" evidence="1">
    <location>
        <begin position="1"/>
        <end position="193"/>
    </location>
</feature>
<feature type="compositionally biased region" description="Basic and acidic residues" evidence="1">
    <location>
        <begin position="130"/>
        <end position="165"/>
    </location>
</feature>
<dbReference type="PANTHER" id="PTHR13199:SF11">
    <property type="entry name" value="PROTEIN ATOSSA"/>
    <property type="match status" value="1"/>
</dbReference>
<keyword evidence="4" id="KW-1185">Reference proteome</keyword>
<sequence length="852" mass="91836">MPMFQEHLEQVDPAPDPRHAGHSDPIPIRSPTNLPLSRKLSEESIRTELCDGPIPDSPTKPETPDQDSNTVSDRAELIERLKRGESPTWIPNRHLESLFHNGGPRSPTRSPRQPTATSPTLLPPATITPEKADARKQDSEADERLQEGLDIERPRSALHRGDFTHNESCLDDGVAQDSSQRNGAGNYRSGSSLWLATSPPRHFTPFDFERRHAAPGRTEGFVSGTSSLSSSLSQSFAYKAPTSPLVQSESNDEIDLSLPMNNIDIATNSAQNARRHTLNFLNSTPFVSPASNRQSPLRREGSYAYQAHQPRRSLTSTPNFSLTGSSPQTPAFLRSRHPSFSSDASPLQHASMVGSYEESILRGRMSTTPSKPLDFMAQIGVLGLGKCKASLRCPAHVTLPFSAVFYSYASTSHGRTKMEEGPSPYVGQIDLENGLPNPEDDQRAKRKMQSRYPERRPEDTDMHLEESMLDGPEADPRTAARHKRRSRSPKAPPGGRYRIPEKGQLQIIIKNQNKTAVKLFLVPYDLAGMEPGTKTFIRQRSYSSGTIIDNVPDLGDSGTAAAAAAADRPILRYLVHLHICSPARGRFYIYKSIRVVFANRVPDGKERLRNEVTYPEPRFAPYKPVRVMLPPATAGPQPGGPGAMLAAEKAFRRRSSGFSFGHHHLHHAYPYPYPHSHQHQHPHLAPFSGGSGYGSGPSPSPAAATSPLFGFPGGGGGPGDAPVEPIPCALSRTRRLQSDASSESDAPGASLYAPPQTTPSSPALSQTQTSRSATGGGGGGGYGKLSRGDVGYGGNAFAPCLSSTTPSSSSSFSPPSADGAVAATEGLLSKRLRSLGVQGRPVGEGGGGVEMR</sequence>
<feature type="compositionally biased region" description="Low complexity" evidence="1">
    <location>
        <begin position="701"/>
        <end position="710"/>
    </location>
</feature>
<feature type="compositionally biased region" description="Low complexity" evidence="1">
    <location>
        <begin position="802"/>
        <end position="816"/>
    </location>
</feature>
<proteinExistence type="predicted"/>
<dbReference type="Pfam" id="PF13915">
    <property type="entry name" value="DUF4210"/>
    <property type="match status" value="1"/>
</dbReference>
<feature type="compositionally biased region" description="Gly residues" evidence="1">
    <location>
        <begin position="842"/>
        <end position="852"/>
    </location>
</feature>
<evidence type="ECO:0000313" key="4">
    <source>
        <dbReference type="Proteomes" id="UP001244011"/>
    </source>
</evidence>
<dbReference type="AlphaFoldDB" id="A0AAJ0FQK2"/>
<feature type="compositionally biased region" description="Basic residues" evidence="1">
    <location>
        <begin position="479"/>
        <end position="488"/>
    </location>
</feature>
<protein>
    <recommendedName>
        <fullName evidence="2">Atos-like conserved domain-containing protein</fullName>
    </recommendedName>
</protein>
<evidence type="ECO:0000259" key="2">
    <source>
        <dbReference type="SMART" id="SM01177"/>
    </source>
</evidence>
<dbReference type="EMBL" id="MU838998">
    <property type="protein sequence ID" value="KAK1771343.1"/>
    <property type="molecule type" value="Genomic_DNA"/>
</dbReference>
<dbReference type="InterPro" id="IPR033473">
    <property type="entry name" value="Atos-like_C"/>
</dbReference>
<feature type="region of interest" description="Disordered" evidence="1">
    <location>
        <begin position="671"/>
        <end position="782"/>
    </location>
</feature>
<feature type="compositionally biased region" description="Basic and acidic residues" evidence="1">
    <location>
        <begin position="39"/>
        <end position="49"/>
    </location>
</feature>
<feature type="compositionally biased region" description="Basic and acidic residues" evidence="1">
    <location>
        <begin position="73"/>
        <end position="85"/>
    </location>
</feature>
<dbReference type="InterPro" id="IPR025261">
    <property type="entry name" value="Atos-like_cons_dom"/>
</dbReference>
<dbReference type="GeneID" id="85308982"/>
<name>A0AAJ0FQK2_9PEZI</name>
<feature type="domain" description="Atos-like conserved" evidence="2">
    <location>
        <begin position="352"/>
        <end position="426"/>
    </location>
</feature>
<accession>A0AAJ0FQK2</accession>
<dbReference type="SMART" id="SM01177">
    <property type="entry name" value="DUF4210"/>
    <property type="match status" value="1"/>
</dbReference>
<feature type="region of interest" description="Disordered" evidence="1">
    <location>
        <begin position="802"/>
        <end position="852"/>
    </location>
</feature>